<feature type="transmembrane region" description="Helical" evidence="1">
    <location>
        <begin position="52"/>
        <end position="69"/>
    </location>
</feature>
<keyword evidence="3" id="KW-1185">Reference proteome</keyword>
<gene>
    <name evidence="2" type="ORF">L9S41_15625</name>
</gene>
<name>A0ABY5ZKV8_9BACT</name>
<evidence type="ECO:0000313" key="2">
    <source>
        <dbReference type="EMBL" id="UWZ79094.1"/>
    </source>
</evidence>
<feature type="transmembrane region" description="Helical" evidence="1">
    <location>
        <begin position="76"/>
        <end position="93"/>
    </location>
</feature>
<protein>
    <submittedName>
        <fullName evidence="2">Uncharacterized protein</fullName>
    </submittedName>
</protein>
<reference evidence="2" key="1">
    <citation type="journal article" date="2022" name="Environ. Microbiol.">
        <title>Geoalkalibacter halelectricus SAP #1 sp. nov. possessing extracellular electron transfer and mineral#reducing capabilities from a haloalkaline environment.</title>
        <authorList>
            <person name="Yadav S."/>
            <person name="Singh R."/>
            <person name="Sundharam S.S."/>
            <person name="Chaudhary S."/>
            <person name="Krishnamurthi S."/>
            <person name="Patil S.A."/>
        </authorList>
    </citation>
    <scope>NUCLEOTIDE SEQUENCE</scope>
    <source>
        <strain evidence="2">SAP-1</strain>
    </source>
</reference>
<keyword evidence="1" id="KW-1133">Transmembrane helix</keyword>
<dbReference type="EMBL" id="CP092109">
    <property type="protein sequence ID" value="UWZ79094.1"/>
    <property type="molecule type" value="Genomic_DNA"/>
</dbReference>
<dbReference type="RefSeq" id="WP_260747450.1">
    <property type="nucleotide sequence ID" value="NZ_CP092109.1"/>
</dbReference>
<feature type="transmembrane region" description="Helical" evidence="1">
    <location>
        <begin position="117"/>
        <end position="142"/>
    </location>
</feature>
<evidence type="ECO:0000256" key="1">
    <source>
        <dbReference type="SAM" id="Phobius"/>
    </source>
</evidence>
<dbReference type="Proteomes" id="UP001060414">
    <property type="component" value="Chromosome"/>
</dbReference>
<accession>A0ABY5ZKV8</accession>
<keyword evidence="1" id="KW-0472">Membrane</keyword>
<evidence type="ECO:0000313" key="3">
    <source>
        <dbReference type="Proteomes" id="UP001060414"/>
    </source>
</evidence>
<organism evidence="2 3">
    <name type="scientific">Geoalkalibacter halelectricus</name>
    <dbReference type="NCBI Taxonomy" id="2847045"/>
    <lineage>
        <taxon>Bacteria</taxon>
        <taxon>Pseudomonadati</taxon>
        <taxon>Thermodesulfobacteriota</taxon>
        <taxon>Desulfuromonadia</taxon>
        <taxon>Desulfuromonadales</taxon>
        <taxon>Geoalkalibacteraceae</taxon>
        <taxon>Geoalkalibacter</taxon>
    </lineage>
</organism>
<sequence length="152" mass="17196">MIASSQAGLVCLVGVVWTLDFALGLASGGQLANFTAYMFNPDTPWLARSTSLYHSALPVLGFWLVWRLGYDRRGPWLQSIIGVPAVVGTWLWTEPERNVNWVFAPFGIEQVWLPEPLFVLCLVFAYPLLLYLPGHFLVLALLRFFARRRSEP</sequence>
<proteinExistence type="predicted"/>
<keyword evidence="1" id="KW-0812">Transmembrane</keyword>